<accession>A0A060JG70</accession>
<dbReference type="EC" id="2.1.2.9" evidence="2 5"/>
<dbReference type="GO" id="GO:0004479">
    <property type="term" value="F:methionyl-tRNA formyltransferase activity"/>
    <property type="evidence" value="ECO:0007669"/>
    <property type="project" value="UniProtKB-UniRule"/>
</dbReference>
<evidence type="ECO:0000256" key="5">
    <source>
        <dbReference type="HAMAP-Rule" id="MF_00182"/>
    </source>
</evidence>
<dbReference type="HAMAP" id="MF_00182">
    <property type="entry name" value="Formyl_trans"/>
    <property type="match status" value="1"/>
</dbReference>
<comment type="similarity">
    <text evidence="1 5">Belongs to the Fmt family.</text>
</comment>
<dbReference type="KEGG" id="rla:Rhola_00007480"/>
<keyword evidence="3 5" id="KW-0808">Transferase</keyword>
<evidence type="ECO:0000256" key="4">
    <source>
        <dbReference type="ARBA" id="ARBA00022917"/>
    </source>
</evidence>
<dbReference type="Pfam" id="PF02911">
    <property type="entry name" value="Formyl_trans_C"/>
    <property type="match status" value="1"/>
</dbReference>
<dbReference type="CDD" id="cd08646">
    <property type="entry name" value="FMT_core_Met-tRNA-FMT_N"/>
    <property type="match status" value="1"/>
</dbReference>
<dbReference type="SUPFAM" id="SSF50486">
    <property type="entry name" value="FMT C-terminal domain-like"/>
    <property type="match status" value="1"/>
</dbReference>
<keyword evidence="9" id="KW-1185">Reference proteome</keyword>
<dbReference type="STRING" id="529884.Rhola_00007480"/>
<evidence type="ECO:0000313" key="8">
    <source>
        <dbReference type="EMBL" id="AIC47552.1"/>
    </source>
</evidence>
<dbReference type="Pfam" id="PF00551">
    <property type="entry name" value="Formyl_trans_N"/>
    <property type="match status" value="1"/>
</dbReference>
<dbReference type="CDD" id="cd08704">
    <property type="entry name" value="Met_tRNA_FMT_C"/>
    <property type="match status" value="1"/>
</dbReference>
<dbReference type="GO" id="GO:0005829">
    <property type="term" value="C:cytosol"/>
    <property type="evidence" value="ECO:0007669"/>
    <property type="project" value="TreeGrafter"/>
</dbReference>
<evidence type="ECO:0000313" key="9">
    <source>
        <dbReference type="Proteomes" id="UP000067708"/>
    </source>
</evidence>
<evidence type="ECO:0000256" key="3">
    <source>
        <dbReference type="ARBA" id="ARBA00022679"/>
    </source>
</evidence>
<dbReference type="InterPro" id="IPR002376">
    <property type="entry name" value="Formyl_transf_N"/>
</dbReference>
<dbReference type="EMBL" id="CP007490">
    <property type="protein sequence ID" value="AIC47552.1"/>
    <property type="molecule type" value="Genomic_DNA"/>
</dbReference>
<dbReference type="InterPro" id="IPR044135">
    <property type="entry name" value="Met-tRNA-FMT_C"/>
</dbReference>
<dbReference type="OrthoDB" id="9802815at2"/>
<dbReference type="InterPro" id="IPR005794">
    <property type="entry name" value="Fmt"/>
</dbReference>
<evidence type="ECO:0000256" key="1">
    <source>
        <dbReference type="ARBA" id="ARBA00010699"/>
    </source>
</evidence>
<name>A0A060JG70_9MICO</name>
<dbReference type="eggNOG" id="COG0223">
    <property type="taxonomic scope" value="Bacteria"/>
</dbReference>
<dbReference type="SUPFAM" id="SSF53328">
    <property type="entry name" value="Formyltransferase"/>
    <property type="match status" value="1"/>
</dbReference>
<feature type="binding site" evidence="5">
    <location>
        <begin position="108"/>
        <end position="111"/>
    </location>
    <ligand>
        <name>(6S)-5,6,7,8-tetrahydrofolate</name>
        <dbReference type="ChEBI" id="CHEBI:57453"/>
    </ligand>
</feature>
<protein>
    <recommendedName>
        <fullName evidence="2 5">Methionyl-tRNA formyltransferase</fullName>
        <ecNumber evidence="2 5">2.1.2.9</ecNumber>
    </recommendedName>
</protein>
<dbReference type="PATRIC" id="fig|529884.3.peg.711"/>
<keyword evidence="4 5" id="KW-0648">Protein biosynthesis</keyword>
<proteinExistence type="inferred from homology"/>
<dbReference type="PANTHER" id="PTHR11138">
    <property type="entry name" value="METHIONYL-TRNA FORMYLTRANSFERASE"/>
    <property type="match status" value="1"/>
</dbReference>
<dbReference type="HOGENOM" id="CLU_033347_2_0_11"/>
<evidence type="ECO:0000259" key="6">
    <source>
        <dbReference type="Pfam" id="PF00551"/>
    </source>
</evidence>
<sequence>MRVIFAGTPQNAATTLIALTKSGVDVVGVLTRTDAPIGRKKVLTPSPVAAAAAELNIPVLKANQVDEATLEEILALKPDLGVVVAYGAFLNEGTLTALPKGWINLHYSLLPALRGAAPVQHALLQGLTSTGVTAFQLDRGMDTGPILLQAPTTIEPNESAGRLLSRLTDIGISVLLEIIPAIAAGVTTAKPQENSAASFAPKIDRVDAQISWTKTAVDIEQLIRAMNPEPMAWTTLQAESFRVLEARAWPAIVLADPVARVQLVDGKVLVKASSGSVELITVQPAGKNVMAAIDWFRGTKGHLVFGS</sequence>
<dbReference type="RefSeq" id="WP_038502430.1">
    <property type="nucleotide sequence ID" value="NZ_CP007490.1"/>
</dbReference>
<organism evidence="8 9">
    <name type="scientific">Rhodoluna lacicola</name>
    <dbReference type="NCBI Taxonomy" id="529884"/>
    <lineage>
        <taxon>Bacteria</taxon>
        <taxon>Bacillati</taxon>
        <taxon>Actinomycetota</taxon>
        <taxon>Actinomycetes</taxon>
        <taxon>Micrococcales</taxon>
        <taxon>Microbacteriaceae</taxon>
        <taxon>Luna cluster</taxon>
        <taxon>Luna-1 subcluster</taxon>
        <taxon>Rhodoluna</taxon>
    </lineage>
</organism>
<dbReference type="InterPro" id="IPR041711">
    <property type="entry name" value="Met-tRNA-FMT_N"/>
</dbReference>
<gene>
    <name evidence="5" type="primary">fmt</name>
    <name evidence="8" type="ORF">Rhola_00007480</name>
</gene>
<dbReference type="Proteomes" id="UP000067708">
    <property type="component" value="Chromosome"/>
</dbReference>
<dbReference type="InterPro" id="IPR036477">
    <property type="entry name" value="Formyl_transf_N_sf"/>
</dbReference>
<evidence type="ECO:0000256" key="2">
    <source>
        <dbReference type="ARBA" id="ARBA00012261"/>
    </source>
</evidence>
<feature type="domain" description="Formyl transferase C-terminal" evidence="7">
    <location>
        <begin position="202"/>
        <end position="299"/>
    </location>
</feature>
<dbReference type="NCBIfam" id="TIGR00460">
    <property type="entry name" value="fmt"/>
    <property type="match status" value="1"/>
</dbReference>
<evidence type="ECO:0000259" key="7">
    <source>
        <dbReference type="Pfam" id="PF02911"/>
    </source>
</evidence>
<comment type="catalytic activity">
    <reaction evidence="5">
        <text>L-methionyl-tRNA(fMet) + (6R)-10-formyltetrahydrofolate = N-formyl-L-methionyl-tRNA(fMet) + (6S)-5,6,7,8-tetrahydrofolate + H(+)</text>
        <dbReference type="Rhea" id="RHEA:24380"/>
        <dbReference type="Rhea" id="RHEA-COMP:9952"/>
        <dbReference type="Rhea" id="RHEA-COMP:9953"/>
        <dbReference type="ChEBI" id="CHEBI:15378"/>
        <dbReference type="ChEBI" id="CHEBI:57453"/>
        <dbReference type="ChEBI" id="CHEBI:78530"/>
        <dbReference type="ChEBI" id="CHEBI:78844"/>
        <dbReference type="ChEBI" id="CHEBI:195366"/>
        <dbReference type="EC" id="2.1.2.9"/>
    </reaction>
</comment>
<dbReference type="AlphaFoldDB" id="A0A060JG70"/>
<dbReference type="Gene3D" id="3.40.50.12230">
    <property type="match status" value="1"/>
</dbReference>
<dbReference type="InterPro" id="IPR011034">
    <property type="entry name" value="Formyl_transferase-like_C_sf"/>
</dbReference>
<dbReference type="PANTHER" id="PTHR11138:SF5">
    <property type="entry name" value="METHIONYL-TRNA FORMYLTRANSFERASE, MITOCHONDRIAL"/>
    <property type="match status" value="1"/>
</dbReference>
<comment type="function">
    <text evidence="5">Attaches a formyl group to the free amino group of methionyl-tRNA(fMet). The formyl group appears to play a dual role in the initiator identity of N-formylmethionyl-tRNA by promoting its recognition by IF2 and preventing the misappropriation of this tRNA by the elongation apparatus.</text>
</comment>
<feature type="domain" description="Formyl transferase N-terminal" evidence="6">
    <location>
        <begin position="1"/>
        <end position="178"/>
    </location>
</feature>
<reference evidence="8 9" key="1">
    <citation type="journal article" date="2014" name="Int. J. Syst. Evol. Microbiol.">
        <title>Rhodoluna lacicola gen. nov., sp. nov., a planktonic freshwater bacterium with stream-lined genome.</title>
        <authorList>
            <person name="Hahn M."/>
            <person name="Schmidt J."/>
            <person name="Taipale S.J."/>
            <person name="Doolittle W.F."/>
            <person name="Koll U."/>
        </authorList>
    </citation>
    <scope>NUCLEOTIDE SEQUENCE [LARGE SCALE GENOMIC DNA]</scope>
    <source>
        <strain evidence="8 9">MWH-Ta8</strain>
    </source>
</reference>
<dbReference type="InterPro" id="IPR005793">
    <property type="entry name" value="Formyl_trans_C"/>
</dbReference>